<keyword evidence="3" id="KW-1185">Reference proteome</keyword>
<dbReference type="PANTHER" id="PTHR43798:SF33">
    <property type="entry name" value="HYDROLASE, PUTATIVE (AFU_ORTHOLOGUE AFUA_2G14860)-RELATED"/>
    <property type="match status" value="1"/>
</dbReference>
<dbReference type="InterPro" id="IPR000073">
    <property type="entry name" value="AB_hydrolase_1"/>
</dbReference>
<proteinExistence type="predicted"/>
<reference evidence="2 3" key="1">
    <citation type="submission" date="2018-05" db="EMBL/GenBank/DDBJ databases">
        <title>Genomic Encyclopedia of Type Strains, Phase IV (KMG-IV): sequencing the most valuable type-strain genomes for metagenomic binning, comparative biology and taxonomic classification.</title>
        <authorList>
            <person name="Goeker M."/>
        </authorList>
    </citation>
    <scope>NUCLEOTIDE SEQUENCE [LARGE SCALE GENOMIC DNA]</scope>
    <source>
        <strain evidence="2 3">DSM 3183</strain>
    </source>
</reference>
<dbReference type="EMBL" id="QJJM01000005">
    <property type="protein sequence ID" value="PXW76241.1"/>
    <property type="molecule type" value="Genomic_DNA"/>
</dbReference>
<organism evidence="2 3">
    <name type="scientific">Blastomonas natatoria</name>
    <dbReference type="NCBI Taxonomy" id="34015"/>
    <lineage>
        <taxon>Bacteria</taxon>
        <taxon>Pseudomonadati</taxon>
        <taxon>Pseudomonadota</taxon>
        <taxon>Alphaproteobacteria</taxon>
        <taxon>Sphingomonadales</taxon>
        <taxon>Sphingomonadaceae</taxon>
        <taxon>Blastomonas</taxon>
    </lineage>
</organism>
<evidence type="ECO:0000313" key="2">
    <source>
        <dbReference type="EMBL" id="PXW76241.1"/>
    </source>
</evidence>
<accession>A0A2V3V5T3</accession>
<comment type="caution">
    <text evidence="2">The sequence shown here is derived from an EMBL/GenBank/DDBJ whole genome shotgun (WGS) entry which is preliminary data.</text>
</comment>
<dbReference type="Gene3D" id="3.40.50.1820">
    <property type="entry name" value="alpha/beta hydrolase"/>
    <property type="match status" value="1"/>
</dbReference>
<sequence>MIRITRHYVDVPQADGSQRRVHYRQAGSGPPLLMIHQSPRNSGEYGPLMERWGEHFTCIAPDTPGFGQSDPLPGTPEIGDFADALVATMDALGLPPCPAYGFHSGGIILVTALKRHPERFTGLAIGGYAIWTPEEMALFGERYLPPFEPSSYGEHLVWLWNRMLEQSWFFPWFDVRDAARLPGAHADVARIDMAVREMLDSGAAYRAGYGAVLRAARDIPPADAVTPAVLISAYDGDPLQAHIDRLGDMPAQWSAVKCASPADHQALSLDFLKRLPQAGSPVPNQSGDAGFFPVETPEFSGLIHWDGDPDSGVLYLHAPGEELQRGTTRALAIDLPDHGLSDRWPGKAPTDWAPWQRVIDAVAAHFALTDIRLPDVPVGDAEQLFPDLAPDRYGTHLIRAWQIVRARHFFRPHHAVGAGNAIAFDPDAIRPECLAGEHRALLRAGAARAYYQAIIDR</sequence>
<dbReference type="SUPFAM" id="SSF53474">
    <property type="entry name" value="alpha/beta-Hydrolases"/>
    <property type="match status" value="1"/>
</dbReference>
<evidence type="ECO:0000259" key="1">
    <source>
        <dbReference type="Pfam" id="PF00561"/>
    </source>
</evidence>
<dbReference type="Proteomes" id="UP000248014">
    <property type="component" value="Unassembled WGS sequence"/>
</dbReference>
<gene>
    <name evidence="2" type="ORF">C7451_10512</name>
</gene>
<name>A0A2V3V5T3_9SPHN</name>
<dbReference type="Pfam" id="PF00561">
    <property type="entry name" value="Abhydrolase_1"/>
    <property type="match status" value="1"/>
</dbReference>
<dbReference type="GO" id="GO:0016020">
    <property type="term" value="C:membrane"/>
    <property type="evidence" value="ECO:0007669"/>
    <property type="project" value="TreeGrafter"/>
</dbReference>
<dbReference type="InterPro" id="IPR029058">
    <property type="entry name" value="AB_hydrolase_fold"/>
</dbReference>
<dbReference type="InterPro" id="IPR050266">
    <property type="entry name" value="AB_hydrolase_sf"/>
</dbReference>
<dbReference type="AlphaFoldDB" id="A0A2V3V5T3"/>
<protein>
    <submittedName>
        <fullName evidence="2">Pimeloyl-ACP methyl ester carboxylesterase</fullName>
    </submittedName>
</protein>
<evidence type="ECO:0000313" key="3">
    <source>
        <dbReference type="Proteomes" id="UP000248014"/>
    </source>
</evidence>
<feature type="domain" description="AB hydrolase-1" evidence="1">
    <location>
        <begin position="30"/>
        <end position="124"/>
    </location>
</feature>
<dbReference type="RefSeq" id="WP_110298298.1">
    <property type="nucleotide sequence ID" value="NZ_QJJM01000005.1"/>
</dbReference>
<dbReference type="OrthoDB" id="9799612at2"/>
<dbReference type="PANTHER" id="PTHR43798">
    <property type="entry name" value="MONOACYLGLYCEROL LIPASE"/>
    <property type="match status" value="1"/>
</dbReference>